<feature type="compositionally biased region" description="Low complexity" evidence="3">
    <location>
        <begin position="23"/>
        <end position="36"/>
    </location>
</feature>
<dbReference type="AlphaFoldDB" id="A0A2N1J9W5"/>
<dbReference type="SUPFAM" id="SSF47370">
    <property type="entry name" value="Bromodomain"/>
    <property type="match status" value="1"/>
</dbReference>
<evidence type="ECO:0000256" key="2">
    <source>
        <dbReference type="PROSITE-ProRule" id="PRU00035"/>
    </source>
</evidence>
<dbReference type="PANTHER" id="PTHR22881">
    <property type="entry name" value="BROMODOMAIN CONTAINING PROTEIN"/>
    <property type="match status" value="1"/>
</dbReference>
<name>A0A2N1J9W5_9BASI</name>
<dbReference type="GO" id="GO:0006357">
    <property type="term" value="P:regulation of transcription by RNA polymerase II"/>
    <property type="evidence" value="ECO:0007669"/>
    <property type="project" value="TreeGrafter"/>
</dbReference>
<dbReference type="GO" id="GO:0005634">
    <property type="term" value="C:nucleus"/>
    <property type="evidence" value="ECO:0007669"/>
    <property type="project" value="TreeGrafter"/>
</dbReference>
<evidence type="ECO:0000259" key="4">
    <source>
        <dbReference type="PROSITE" id="PS50014"/>
    </source>
</evidence>
<dbReference type="Gene3D" id="1.20.920.10">
    <property type="entry name" value="Bromodomain-like"/>
    <property type="match status" value="1"/>
</dbReference>
<feature type="domain" description="Bromo" evidence="4">
    <location>
        <begin position="132"/>
        <end position="202"/>
    </location>
</feature>
<dbReference type="InterPro" id="IPR051831">
    <property type="entry name" value="Bromodomain_contain_prot"/>
</dbReference>
<feature type="region of interest" description="Disordered" evidence="3">
    <location>
        <begin position="230"/>
        <end position="253"/>
    </location>
</feature>
<accession>A0A2N1J9W5</accession>
<reference evidence="5 6" key="1">
    <citation type="submission" date="2017-10" db="EMBL/GenBank/DDBJ databases">
        <title>A novel species of cold-tolerant Malassezia isolated from bats.</title>
        <authorList>
            <person name="Lorch J.M."/>
            <person name="Palmer J.M."/>
            <person name="Vanderwolf K.J."/>
            <person name="Schmidt K.Z."/>
            <person name="Verant M.L."/>
            <person name="Weller T.J."/>
            <person name="Blehert D.S."/>
        </authorList>
    </citation>
    <scope>NUCLEOTIDE SEQUENCE [LARGE SCALE GENOMIC DNA]</scope>
    <source>
        <strain evidence="5 6">NWHC:44797-103</strain>
    </source>
</reference>
<dbReference type="EMBL" id="KZ454991">
    <property type="protein sequence ID" value="PKI83351.1"/>
    <property type="molecule type" value="Genomic_DNA"/>
</dbReference>
<dbReference type="OrthoDB" id="21449at2759"/>
<feature type="region of interest" description="Disordered" evidence="3">
    <location>
        <begin position="1"/>
        <end position="112"/>
    </location>
</feature>
<dbReference type="PRINTS" id="PR00503">
    <property type="entry name" value="BROMODOMAIN"/>
</dbReference>
<keyword evidence="1 2" id="KW-0103">Bromodomain</keyword>
<evidence type="ECO:0000256" key="3">
    <source>
        <dbReference type="SAM" id="MobiDB-lite"/>
    </source>
</evidence>
<dbReference type="InterPro" id="IPR001487">
    <property type="entry name" value="Bromodomain"/>
</dbReference>
<dbReference type="PANTHER" id="PTHR22881:SF27">
    <property type="entry name" value="BROMODOMAIN CONTAINING 7_9"/>
    <property type="match status" value="1"/>
</dbReference>
<keyword evidence="6" id="KW-1185">Reference proteome</keyword>
<evidence type="ECO:0000256" key="1">
    <source>
        <dbReference type="ARBA" id="ARBA00023117"/>
    </source>
</evidence>
<dbReference type="PROSITE" id="PS50014">
    <property type="entry name" value="BROMODOMAIN_2"/>
    <property type="match status" value="1"/>
</dbReference>
<dbReference type="InterPro" id="IPR036427">
    <property type="entry name" value="Bromodomain-like_sf"/>
</dbReference>
<dbReference type="STRING" id="2020962.A0A2N1J9W5"/>
<sequence length="778" mass="83995">MGDDALSSPLSEAFREESEADEASSPSWAGDAPSAAEELDEASSSDGEAASYASPTPARPKIKLKRSVLREAAAADIDGGGDNDTDAAYPSMDNSATLTPDPSAGTKRKRPVKQLRAKPLQAALSSLLAAFKKRDPYLFFHNPVNPDEVPGYRDVIQFPMDLGTMEKRLASRHYTNMALFQADFLLVTQNAQVFNPSSSIYHTAARRLETWGLRAIEREGLSVVEDDTFVSDDAHDTPPPRSARGWRRRMGHRRETSLGAGTDYEETDTHEGRHAVRIGSARSTRWSPTPPQGVPNTPEMNLFRKTLAFAGVSRNALTGKSACSARMHAKPKARLGPLPSFLAEQCAATNGGEPGDADAEMPWRAYAYLDDGSLDPAALGNLPEFLIQRMGSAPLLLPVLESLRHLPMYLATTTTSTGNEATFVFPNAQSGHPDALFDATLSAPSAPATDWSHSFRDTSVPEHDREMPFAIAAAPGPSGLGATANDSAAQTTTKNGGIPVWPIPAPPPIQDPLQVGLRLNRRERELEQERDEQNWTFFRPHLQRMIMPSDLAMYGDMPAWAATGGDPSMLRSYGWFVGPLLTRAVREYLRAMPYRVLGLPRTAQYVPRSSLRQLPPALQIAMQGAQEAERLVDVVYGSVDGLAYVRSLAEFVDGAQASVEEEVAVKMEETGTLPIAHDDLAAPSTLPGTLQEYVFAQKANLLTGQMLGLLVDAGKHLSALSVPSGDAALPDTLVSLLDDPQGATAHSLWQTLYPGATSAPPLSAILSALVDTERCDRT</sequence>
<proteinExistence type="predicted"/>
<dbReference type="GO" id="GO:0006325">
    <property type="term" value="P:chromatin organization"/>
    <property type="evidence" value="ECO:0007669"/>
    <property type="project" value="UniProtKB-ARBA"/>
</dbReference>
<evidence type="ECO:0000313" key="5">
    <source>
        <dbReference type="EMBL" id="PKI83351.1"/>
    </source>
</evidence>
<organism evidence="5 6">
    <name type="scientific">Malassezia vespertilionis</name>
    <dbReference type="NCBI Taxonomy" id="2020962"/>
    <lineage>
        <taxon>Eukaryota</taxon>
        <taxon>Fungi</taxon>
        <taxon>Dikarya</taxon>
        <taxon>Basidiomycota</taxon>
        <taxon>Ustilaginomycotina</taxon>
        <taxon>Malasseziomycetes</taxon>
        <taxon>Malasseziales</taxon>
        <taxon>Malasseziaceae</taxon>
        <taxon>Malassezia</taxon>
    </lineage>
</organism>
<dbReference type="Pfam" id="PF00439">
    <property type="entry name" value="Bromodomain"/>
    <property type="match status" value="1"/>
</dbReference>
<evidence type="ECO:0000313" key="6">
    <source>
        <dbReference type="Proteomes" id="UP000232875"/>
    </source>
</evidence>
<feature type="compositionally biased region" description="Low complexity" evidence="3">
    <location>
        <begin position="44"/>
        <end position="54"/>
    </location>
</feature>
<dbReference type="SMART" id="SM00297">
    <property type="entry name" value="BROMO"/>
    <property type="match status" value="1"/>
</dbReference>
<gene>
    <name evidence="5" type="ORF">MVES_002367</name>
</gene>
<protein>
    <recommendedName>
        <fullName evidence="4">Bromo domain-containing protein</fullName>
    </recommendedName>
</protein>
<dbReference type="CDD" id="cd04369">
    <property type="entry name" value="Bromodomain"/>
    <property type="match status" value="1"/>
</dbReference>
<dbReference type="Proteomes" id="UP000232875">
    <property type="component" value="Unassembled WGS sequence"/>
</dbReference>